<sequence length="638" mass="69799">MAANNASQGSRKRRTRPDVNSDTGSSAGHGDPAPDAAGQQLAVENDHPSVSVPSTRTGLACEACRLRKTRCVGFPTCTWCQQRRHPCVRGQNSQTSPLDEWGNQILDALSVAKNEILSASRGPCVPHGESPNDAPTARRGISTDPDRQSAQSIQQWTARPRARGQDGFLATPAAETILEWDVMKAQLRNLPGNLIHAKHADEPERCIQSKASADTSTLGLQRLRQCFERKFLTRYPIINRPRLARCIRDVAENGGDWTAESCLVFLVCAIASLCDCLASDGTTPTVQSVIGSPFSAATPDATVSRQSASQYWTMAKRRLGWALDAHVGLLAAQCLCLAGFWHLQNYAPTKARNMFHRAAESASDEGLGLSMMDEDQALGDFVHLLCTDLFQRLDTELGLSPLGGRGFTDHEIPLGYLRGAPFAASPSSNYPLIKDTVHDMTANLQQTHAIRKDINRILAFAPSISSLHELYSLLGQVADCRSRLNDLAHTNNASRIILQHLKPENPPPATTFQDIRQRELAALTLRACLHLHLSPRLLQNLNSRTNPALDSHKHILNEVAALADECISLTAEVLRSRLDEWQREDPRLSPSLSSSLPTPGQPSCHHLDAELSHRFSYAGCLALLAAHYAKARALRGEE</sequence>
<dbReference type="GO" id="GO:0008270">
    <property type="term" value="F:zinc ion binding"/>
    <property type="evidence" value="ECO:0007669"/>
    <property type="project" value="InterPro"/>
</dbReference>
<evidence type="ECO:0000313" key="5">
    <source>
        <dbReference type="Proteomes" id="UP000717696"/>
    </source>
</evidence>
<keyword evidence="5" id="KW-1185">Reference proteome</keyword>
<dbReference type="SUPFAM" id="SSF57701">
    <property type="entry name" value="Zn2/Cys6 DNA-binding domain"/>
    <property type="match status" value="1"/>
</dbReference>
<dbReference type="PANTHER" id="PTHR47785">
    <property type="entry name" value="ZN(II)2CYS6 TRANSCRIPTION FACTOR (EUROFUNG)-RELATED-RELATED"/>
    <property type="match status" value="1"/>
</dbReference>
<dbReference type="PROSITE" id="PS00463">
    <property type="entry name" value="ZN2_CY6_FUNGAL_1"/>
    <property type="match status" value="1"/>
</dbReference>
<feature type="compositionally biased region" description="Polar residues" evidence="2">
    <location>
        <begin position="148"/>
        <end position="157"/>
    </location>
</feature>
<organism evidence="4 5">
    <name type="scientific">Dactylonectria estremocensis</name>
    <dbReference type="NCBI Taxonomy" id="1079267"/>
    <lineage>
        <taxon>Eukaryota</taxon>
        <taxon>Fungi</taxon>
        <taxon>Dikarya</taxon>
        <taxon>Ascomycota</taxon>
        <taxon>Pezizomycotina</taxon>
        <taxon>Sordariomycetes</taxon>
        <taxon>Hypocreomycetidae</taxon>
        <taxon>Hypocreales</taxon>
        <taxon>Nectriaceae</taxon>
        <taxon>Dactylonectria</taxon>
    </lineage>
</organism>
<dbReference type="OrthoDB" id="10261408at2759"/>
<evidence type="ECO:0000313" key="4">
    <source>
        <dbReference type="EMBL" id="KAH7140077.1"/>
    </source>
</evidence>
<dbReference type="PANTHER" id="PTHR47785:SF5">
    <property type="entry name" value="ZN(II)2CYS6 TRANSCRIPTION FACTOR (EUROFUNG)"/>
    <property type="match status" value="1"/>
</dbReference>
<dbReference type="GO" id="GO:0000981">
    <property type="term" value="F:DNA-binding transcription factor activity, RNA polymerase II-specific"/>
    <property type="evidence" value="ECO:0007669"/>
    <property type="project" value="InterPro"/>
</dbReference>
<reference evidence="4" key="1">
    <citation type="journal article" date="2021" name="Nat. Commun.">
        <title>Genetic determinants of endophytism in the Arabidopsis root mycobiome.</title>
        <authorList>
            <person name="Mesny F."/>
            <person name="Miyauchi S."/>
            <person name="Thiergart T."/>
            <person name="Pickel B."/>
            <person name="Atanasova L."/>
            <person name="Karlsson M."/>
            <person name="Huettel B."/>
            <person name="Barry K.W."/>
            <person name="Haridas S."/>
            <person name="Chen C."/>
            <person name="Bauer D."/>
            <person name="Andreopoulos W."/>
            <person name="Pangilinan J."/>
            <person name="LaButti K."/>
            <person name="Riley R."/>
            <person name="Lipzen A."/>
            <person name="Clum A."/>
            <person name="Drula E."/>
            <person name="Henrissat B."/>
            <person name="Kohler A."/>
            <person name="Grigoriev I.V."/>
            <person name="Martin F.M."/>
            <person name="Hacquard S."/>
        </authorList>
    </citation>
    <scope>NUCLEOTIDE SEQUENCE</scope>
    <source>
        <strain evidence="4">MPI-CAGE-AT-0021</strain>
    </source>
</reference>
<feature type="compositionally biased region" description="Low complexity" evidence="2">
    <location>
        <begin position="28"/>
        <end position="38"/>
    </location>
</feature>
<name>A0A9P9EMA6_9HYPO</name>
<dbReference type="InterPro" id="IPR036864">
    <property type="entry name" value="Zn2-C6_fun-type_DNA-bd_sf"/>
</dbReference>
<gene>
    <name evidence="4" type="ORF">B0J13DRAFT_527730</name>
</gene>
<dbReference type="InterPro" id="IPR001138">
    <property type="entry name" value="Zn2Cys6_DnaBD"/>
</dbReference>
<evidence type="ECO:0000256" key="2">
    <source>
        <dbReference type="SAM" id="MobiDB-lite"/>
    </source>
</evidence>
<feature type="region of interest" description="Disordered" evidence="2">
    <location>
        <begin position="120"/>
        <end position="158"/>
    </location>
</feature>
<dbReference type="Gene3D" id="4.10.240.10">
    <property type="entry name" value="Zn(2)-C6 fungal-type DNA-binding domain"/>
    <property type="match status" value="1"/>
</dbReference>
<dbReference type="AlphaFoldDB" id="A0A9P9EMA6"/>
<comment type="caution">
    <text evidence="4">The sequence shown here is derived from an EMBL/GenBank/DDBJ whole genome shotgun (WGS) entry which is preliminary data.</text>
</comment>
<dbReference type="Proteomes" id="UP000717696">
    <property type="component" value="Unassembled WGS sequence"/>
</dbReference>
<evidence type="ECO:0000256" key="1">
    <source>
        <dbReference type="ARBA" id="ARBA00023242"/>
    </source>
</evidence>
<feature type="non-terminal residue" evidence="4">
    <location>
        <position position="638"/>
    </location>
</feature>
<evidence type="ECO:0000259" key="3">
    <source>
        <dbReference type="PROSITE" id="PS00463"/>
    </source>
</evidence>
<protein>
    <recommendedName>
        <fullName evidence="3">Zn(2)-C6 fungal-type domain-containing protein</fullName>
    </recommendedName>
</protein>
<dbReference type="CDD" id="cd12148">
    <property type="entry name" value="fungal_TF_MHR"/>
    <property type="match status" value="1"/>
</dbReference>
<proteinExistence type="predicted"/>
<dbReference type="EMBL" id="JAGMUU010000014">
    <property type="protein sequence ID" value="KAH7140077.1"/>
    <property type="molecule type" value="Genomic_DNA"/>
</dbReference>
<accession>A0A9P9EMA6</accession>
<dbReference type="InterPro" id="IPR053181">
    <property type="entry name" value="EcdB-like_regulator"/>
</dbReference>
<keyword evidence="1" id="KW-0539">Nucleus</keyword>
<feature type="domain" description="Zn(2)-C6 fungal-type" evidence="3">
    <location>
        <begin position="60"/>
        <end position="87"/>
    </location>
</feature>
<feature type="region of interest" description="Disordered" evidence="2">
    <location>
        <begin position="1"/>
        <end position="38"/>
    </location>
</feature>
<dbReference type="CDD" id="cd00067">
    <property type="entry name" value="GAL4"/>
    <property type="match status" value="1"/>
</dbReference>